<dbReference type="Gene3D" id="1.10.357.10">
    <property type="entry name" value="Tetracycline Repressor, domain 2"/>
    <property type="match status" value="1"/>
</dbReference>
<keyword evidence="6" id="KW-1185">Reference proteome</keyword>
<dbReference type="InterPro" id="IPR001647">
    <property type="entry name" value="HTH_TetR"/>
</dbReference>
<dbReference type="PROSITE" id="PS50977">
    <property type="entry name" value="HTH_TETR_2"/>
    <property type="match status" value="1"/>
</dbReference>
<dbReference type="SUPFAM" id="SSF46689">
    <property type="entry name" value="Homeodomain-like"/>
    <property type="match status" value="1"/>
</dbReference>
<accession>A0ABN1GAS9</accession>
<protein>
    <submittedName>
        <fullName evidence="5">TetR/AcrR family transcriptional regulator</fullName>
    </submittedName>
</protein>
<reference evidence="5 6" key="1">
    <citation type="journal article" date="2019" name="Int. J. Syst. Evol. Microbiol.">
        <title>The Global Catalogue of Microorganisms (GCM) 10K type strain sequencing project: providing services to taxonomists for standard genome sequencing and annotation.</title>
        <authorList>
            <consortium name="The Broad Institute Genomics Platform"/>
            <consortium name="The Broad Institute Genome Sequencing Center for Infectious Disease"/>
            <person name="Wu L."/>
            <person name="Ma J."/>
        </authorList>
    </citation>
    <scope>NUCLEOTIDE SEQUENCE [LARGE SCALE GENOMIC DNA]</scope>
    <source>
        <strain evidence="5 6">JCM 15395</strain>
    </source>
</reference>
<dbReference type="Proteomes" id="UP001500866">
    <property type="component" value="Unassembled WGS sequence"/>
</dbReference>
<evidence type="ECO:0000256" key="2">
    <source>
        <dbReference type="ARBA" id="ARBA00023125"/>
    </source>
</evidence>
<feature type="DNA-binding region" description="H-T-H motif" evidence="3">
    <location>
        <begin position="24"/>
        <end position="43"/>
    </location>
</feature>
<keyword evidence="1" id="KW-0678">Repressor</keyword>
<evidence type="ECO:0000313" key="5">
    <source>
        <dbReference type="EMBL" id="GAA0607550.1"/>
    </source>
</evidence>
<sequence>MERKQEIMRSAIRFFSEKGYFSTSVQEIADDCRISKGTLYQFFDSKEELLIQVIESNHKKMLQSAANVNFDPSLSAKEKLIRKIAAQSDGFRNNKDFMVMLFRALPPHDNPEIASLMKRIKVTMTNWYKDCLLEAYGEKAKPYIWDYTIMFQGMLREYISLAIHDNKDIDFQRVARFVVERFDTMVGHGTDLEPVLPPSKMKEYVEYEEGAEPDTSAEELDNLLEELKGKAKRLPVSDKDREECLSAIQSLQNECYENEPRSFFIKALLLYLEENPELKGLLHRIKATINAI</sequence>
<evidence type="ECO:0000256" key="3">
    <source>
        <dbReference type="PROSITE-ProRule" id="PRU00335"/>
    </source>
</evidence>
<dbReference type="InterPro" id="IPR023772">
    <property type="entry name" value="DNA-bd_HTH_TetR-type_CS"/>
</dbReference>
<comment type="caution">
    <text evidence="5">The sequence shown here is derived from an EMBL/GenBank/DDBJ whole genome shotgun (WGS) entry which is preliminary data.</text>
</comment>
<evidence type="ECO:0000313" key="6">
    <source>
        <dbReference type="Proteomes" id="UP001500866"/>
    </source>
</evidence>
<dbReference type="RefSeq" id="WP_343813870.1">
    <property type="nucleotide sequence ID" value="NZ_BAAADS010000018.1"/>
</dbReference>
<name>A0ABN1GAS9_9BACI</name>
<dbReference type="PRINTS" id="PR00455">
    <property type="entry name" value="HTHTETR"/>
</dbReference>
<dbReference type="PANTHER" id="PTHR43479:SF22">
    <property type="entry name" value="TRANSCRIPTIONAL REGULATOR, TETR FAMILY"/>
    <property type="match status" value="1"/>
</dbReference>
<feature type="domain" description="HTH tetR-type" evidence="4">
    <location>
        <begin position="1"/>
        <end position="61"/>
    </location>
</feature>
<dbReference type="PROSITE" id="PS01081">
    <property type="entry name" value="HTH_TETR_1"/>
    <property type="match status" value="1"/>
</dbReference>
<dbReference type="Pfam" id="PF00440">
    <property type="entry name" value="TetR_N"/>
    <property type="match status" value="1"/>
</dbReference>
<keyword evidence="2 3" id="KW-0238">DNA-binding</keyword>
<gene>
    <name evidence="5" type="ORF">GCM10009001_26090</name>
</gene>
<organism evidence="5 6">
    <name type="scientific">Virgibacillus siamensis</name>
    <dbReference type="NCBI Taxonomy" id="480071"/>
    <lineage>
        <taxon>Bacteria</taxon>
        <taxon>Bacillati</taxon>
        <taxon>Bacillota</taxon>
        <taxon>Bacilli</taxon>
        <taxon>Bacillales</taxon>
        <taxon>Bacillaceae</taxon>
        <taxon>Virgibacillus</taxon>
    </lineage>
</organism>
<proteinExistence type="predicted"/>
<dbReference type="InterPro" id="IPR050624">
    <property type="entry name" value="HTH-type_Tx_Regulator"/>
</dbReference>
<evidence type="ECO:0000256" key="1">
    <source>
        <dbReference type="ARBA" id="ARBA00022491"/>
    </source>
</evidence>
<dbReference type="EMBL" id="BAAADS010000018">
    <property type="protein sequence ID" value="GAA0607550.1"/>
    <property type="molecule type" value="Genomic_DNA"/>
</dbReference>
<dbReference type="InterPro" id="IPR009057">
    <property type="entry name" value="Homeodomain-like_sf"/>
</dbReference>
<dbReference type="PANTHER" id="PTHR43479">
    <property type="entry name" value="ACREF/ENVCD OPERON REPRESSOR-RELATED"/>
    <property type="match status" value="1"/>
</dbReference>
<evidence type="ECO:0000259" key="4">
    <source>
        <dbReference type="PROSITE" id="PS50977"/>
    </source>
</evidence>